<dbReference type="GO" id="GO:0034765">
    <property type="term" value="P:regulation of monoatomic ion transmembrane transport"/>
    <property type="evidence" value="ECO:0007669"/>
    <property type="project" value="TreeGrafter"/>
</dbReference>
<keyword evidence="7 14" id="KW-1133">Transmembrane helix</keyword>
<keyword evidence="4 12" id="KW-0812">Transmembrane</keyword>
<keyword evidence="8 12" id="KW-0406">Ion transport</keyword>
<evidence type="ECO:0000256" key="2">
    <source>
        <dbReference type="ARBA" id="ARBA00022448"/>
    </source>
</evidence>
<evidence type="ECO:0000256" key="8">
    <source>
        <dbReference type="ARBA" id="ARBA00023065"/>
    </source>
</evidence>
<dbReference type="PANTHER" id="PTHR11767:SF102">
    <property type="entry name" value="INWARDLY RECTIFYING POTASSIUM CHANNEL 1, ISOFORM F"/>
    <property type="match status" value="1"/>
</dbReference>
<organism evidence="17 18">
    <name type="scientific">Hyalella azteca</name>
    <name type="common">Amphipod</name>
    <dbReference type="NCBI Taxonomy" id="294128"/>
    <lineage>
        <taxon>Eukaryota</taxon>
        <taxon>Metazoa</taxon>
        <taxon>Ecdysozoa</taxon>
        <taxon>Arthropoda</taxon>
        <taxon>Crustacea</taxon>
        <taxon>Multicrustacea</taxon>
        <taxon>Malacostraca</taxon>
        <taxon>Eumalacostraca</taxon>
        <taxon>Peracarida</taxon>
        <taxon>Amphipoda</taxon>
        <taxon>Senticaudata</taxon>
        <taxon>Talitrida</taxon>
        <taxon>Talitroidea</taxon>
        <taxon>Hyalellidae</taxon>
        <taxon>Hyalella</taxon>
    </lineage>
</organism>
<feature type="region of interest" description="Disordered" evidence="13">
    <location>
        <begin position="511"/>
        <end position="545"/>
    </location>
</feature>
<feature type="transmembrane region" description="Helical" evidence="14">
    <location>
        <begin position="221"/>
        <end position="244"/>
    </location>
</feature>
<proteinExistence type="inferred from homology"/>
<dbReference type="KEGG" id="hazt:108669334"/>
<keyword evidence="2 12" id="KW-0813">Transport</keyword>
<keyword evidence="3 12" id="KW-0633">Potassium transport</keyword>
<evidence type="ECO:0000256" key="10">
    <source>
        <dbReference type="ARBA" id="ARBA00023303"/>
    </source>
</evidence>
<dbReference type="GeneID" id="108669334"/>
<dbReference type="SUPFAM" id="SSF81296">
    <property type="entry name" value="E set domains"/>
    <property type="match status" value="1"/>
</dbReference>
<keyword evidence="9 14" id="KW-0472">Membrane</keyword>
<feature type="compositionally biased region" description="Basic and acidic residues" evidence="13">
    <location>
        <begin position="529"/>
        <end position="538"/>
    </location>
</feature>
<dbReference type="InterPro" id="IPR014756">
    <property type="entry name" value="Ig_E-set"/>
</dbReference>
<feature type="compositionally biased region" description="Basic and acidic residues" evidence="13">
    <location>
        <begin position="741"/>
        <end position="756"/>
    </location>
</feature>
<gene>
    <name evidence="18" type="primary">LOC108669334</name>
</gene>
<dbReference type="PRINTS" id="PR01320">
    <property type="entry name" value="KIRCHANNEL"/>
</dbReference>
<comment type="catalytic activity">
    <reaction evidence="11">
        <text>K(+)(in) = K(+)(out)</text>
        <dbReference type="Rhea" id="RHEA:29463"/>
        <dbReference type="ChEBI" id="CHEBI:29103"/>
    </reaction>
</comment>
<reference evidence="18" key="1">
    <citation type="submission" date="2025-08" db="UniProtKB">
        <authorList>
            <consortium name="RefSeq"/>
        </authorList>
    </citation>
    <scope>IDENTIFICATION</scope>
    <source>
        <tissue evidence="18">Whole organism</tissue>
    </source>
</reference>
<dbReference type="Gene3D" id="2.60.40.1400">
    <property type="entry name" value="G protein-activated inward rectifier potassium channel 1"/>
    <property type="match status" value="1"/>
</dbReference>
<evidence type="ECO:0000256" key="1">
    <source>
        <dbReference type="ARBA" id="ARBA00004141"/>
    </source>
</evidence>
<evidence type="ECO:0000313" key="17">
    <source>
        <dbReference type="Proteomes" id="UP000694843"/>
    </source>
</evidence>
<dbReference type="Gene3D" id="1.10.287.70">
    <property type="match status" value="1"/>
</dbReference>
<dbReference type="AlphaFoldDB" id="A0A8B7NEU5"/>
<evidence type="ECO:0000256" key="3">
    <source>
        <dbReference type="ARBA" id="ARBA00022538"/>
    </source>
</evidence>
<dbReference type="Proteomes" id="UP000694843">
    <property type="component" value="Unplaced"/>
</dbReference>
<accession>A0A8B7NEU5</accession>
<evidence type="ECO:0000256" key="11">
    <source>
        <dbReference type="ARBA" id="ARBA00034430"/>
    </source>
</evidence>
<evidence type="ECO:0000256" key="6">
    <source>
        <dbReference type="ARBA" id="ARBA00022958"/>
    </source>
</evidence>
<name>A0A8B7NEU5_HYAAZ</name>
<evidence type="ECO:0000256" key="7">
    <source>
        <dbReference type="ARBA" id="ARBA00022989"/>
    </source>
</evidence>
<sequence>MTKMNNGKTKPKGLQVDWTHRTEHIGRSRVSLYKSVLLPSNRANRQAFIDDMVADNIGHDNQTGINGFPHPKFDSSNHRIFGNEKQNGFGVSKSALIGNETKFQNGVLIGSRETNYETSSGRYNAVSARSSVDLLTSEEHDLIAGVSKGPSLVTQRRRTLASLTELLHLEKYRYTGAGKKARKRIVQKNGECNVTVANVARRRRRYLQDIFTTLVDIKWRWTLMVFAMSFILSWLVFAVVWWLIVFLHGDLKPDHLPHNQEKNNWSPCVVGIISFTSCFLFSIETQHTIGYGSRHTTEECPHAIVVMCLQSITGVVIQAFMVGIIFAKLSRPKKRTQTLIFSRKMCILQRDGQLCLMFRVGDIRKSHIIEAHVRAQLIRKHVTQEGEEIPLHMYDLDVGYDVGEDRIFFIWPMTIVHKIDEGSPLYDLSASSLQNADFEIVVLLEGVIESTGMTTQARSSYLPDEILWGHRFQPLVSYKKSPREGFYVDLSLFNNTQPVCTPSCSARELDEARSDSASTGAGGPDLGQIDEKEADGGSEHSSQVTMECPLSPHSVDTMAAAPLMSPSHTTDHFTNSNVISSKKSRSFGVNSDTIAPSISQRNLLYPEGDDPEVKCSAFTYEIPARQNDPEPVVGSSHRHSIASPSRYQVESRQDLDIGCEKERTYRRAISQQEGIVSSLSHERKNNWNFKKENNVAVMLEVPGQPEEKKPCLVDTIEGSQSLSSKEEGISYARGHCSSEPLIREEPASPSDMRREWSSSNEGEPVFPNKLNVPSTSQNNKFSLSSNAPTEDTFGPNTSNDFERAWADLSKKSSTPRNSEDRFSSPSVNRSSAVTRRCDRLSIV</sequence>
<dbReference type="GO" id="GO:1990573">
    <property type="term" value="P:potassium ion import across plasma membrane"/>
    <property type="evidence" value="ECO:0007669"/>
    <property type="project" value="TreeGrafter"/>
</dbReference>
<keyword evidence="6 12" id="KW-0630">Potassium</keyword>
<dbReference type="Pfam" id="PF01007">
    <property type="entry name" value="IRK"/>
    <property type="match status" value="1"/>
</dbReference>
<dbReference type="GO" id="GO:0005886">
    <property type="term" value="C:plasma membrane"/>
    <property type="evidence" value="ECO:0007669"/>
    <property type="project" value="TreeGrafter"/>
</dbReference>
<evidence type="ECO:0000256" key="5">
    <source>
        <dbReference type="ARBA" id="ARBA00022882"/>
    </source>
</evidence>
<feature type="compositionally biased region" description="Basic and acidic residues" evidence="13">
    <location>
        <begin position="800"/>
        <end position="810"/>
    </location>
</feature>
<evidence type="ECO:0000256" key="9">
    <source>
        <dbReference type="ARBA" id="ARBA00023136"/>
    </source>
</evidence>
<feature type="transmembrane region" description="Helical" evidence="14">
    <location>
        <begin position="304"/>
        <end position="327"/>
    </location>
</feature>
<dbReference type="InterPro" id="IPR016449">
    <property type="entry name" value="K_chnl_inward-rec_Kir"/>
</dbReference>
<dbReference type="FunFam" id="1.10.287.70:FF:000078">
    <property type="entry name" value="Putative Inward rectifier potassium channel"/>
    <property type="match status" value="1"/>
</dbReference>
<dbReference type="InterPro" id="IPR040445">
    <property type="entry name" value="Kir_TM"/>
</dbReference>
<evidence type="ECO:0000256" key="4">
    <source>
        <dbReference type="ARBA" id="ARBA00022692"/>
    </source>
</evidence>
<keyword evidence="5 12" id="KW-0851">Voltage-gated channel</keyword>
<dbReference type="PANTHER" id="PTHR11767">
    <property type="entry name" value="INWARD RECTIFIER POTASSIUM CHANNEL"/>
    <property type="match status" value="1"/>
</dbReference>
<evidence type="ECO:0000313" key="18">
    <source>
        <dbReference type="RefSeq" id="XP_018012129.1"/>
    </source>
</evidence>
<evidence type="ECO:0000259" key="15">
    <source>
        <dbReference type="Pfam" id="PF01007"/>
    </source>
</evidence>
<evidence type="ECO:0000259" key="16">
    <source>
        <dbReference type="Pfam" id="PF17655"/>
    </source>
</evidence>
<feature type="compositionally biased region" description="Polar residues" evidence="13">
    <location>
        <begin position="771"/>
        <end position="799"/>
    </location>
</feature>
<protein>
    <submittedName>
        <fullName evidence="18">Uncharacterized protein LOC108669334 isoform X2</fullName>
    </submittedName>
</protein>
<dbReference type="GO" id="GO:0034702">
    <property type="term" value="C:monoatomic ion channel complex"/>
    <property type="evidence" value="ECO:0007669"/>
    <property type="project" value="UniProtKB-KW"/>
</dbReference>
<dbReference type="InterPro" id="IPR013518">
    <property type="entry name" value="K_chnl_inward-rec_Kir_cyto"/>
</dbReference>
<comment type="similarity">
    <text evidence="12">Belongs to the inward rectifier-type potassium channel (TC 1.A.2.1) family.</text>
</comment>
<feature type="region of interest" description="Disordered" evidence="13">
    <location>
        <begin position="626"/>
        <end position="653"/>
    </location>
</feature>
<evidence type="ECO:0000256" key="12">
    <source>
        <dbReference type="RuleBase" id="RU003822"/>
    </source>
</evidence>
<dbReference type="OrthoDB" id="273257at2759"/>
<dbReference type="RefSeq" id="XP_018012129.1">
    <property type="nucleotide sequence ID" value="XM_018156640.2"/>
</dbReference>
<keyword evidence="17" id="KW-1185">Reference proteome</keyword>
<evidence type="ECO:0000256" key="14">
    <source>
        <dbReference type="SAM" id="Phobius"/>
    </source>
</evidence>
<dbReference type="FunFam" id="2.60.40.1400:FF:000001">
    <property type="entry name" value="G protein-activated inward rectifier potassium channel 2"/>
    <property type="match status" value="1"/>
</dbReference>
<dbReference type="GO" id="GO:0005242">
    <property type="term" value="F:inward rectifier potassium channel activity"/>
    <property type="evidence" value="ECO:0007669"/>
    <property type="project" value="InterPro"/>
</dbReference>
<comment type="subcellular location">
    <subcellularLocation>
        <location evidence="1 12">Membrane</location>
        <topology evidence="1 12">Multi-pass membrane protein</topology>
    </subcellularLocation>
</comment>
<dbReference type="SUPFAM" id="SSF81324">
    <property type="entry name" value="Voltage-gated potassium channels"/>
    <property type="match status" value="1"/>
</dbReference>
<feature type="transmembrane region" description="Helical" evidence="14">
    <location>
        <begin position="264"/>
        <end position="283"/>
    </location>
</feature>
<evidence type="ECO:0000256" key="13">
    <source>
        <dbReference type="SAM" id="MobiDB-lite"/>
    </source>
</evidence>
<feature type="domain" description="Potassium channel inwardly rectifying transmembrane" evidence="15">
    <location>
        <begin position="186"/>
        <end position="332"/>
    </location>
</feature>
<feature type="region of interest" description="Disordered" evidence="13">
    <location>
        <begin position="718"/>
        <end position="831"/>
    </location>
</feature>
<dbReference type="InterPro" id="IPR041647">
    <property type="entry name" value="IRK_C"/>
</dbReference>
<keyword evidence="10 12" id="KW-0407">Ion channel</keyword>
<dbReference type="Pfam" id="PF17655">
    <property type="entry name" value="IRK_C"/>
    <property type="match status" value="1"/>
</dbReference>
<feature type="domain" description="Inward rectifier potassium channel C-terminal" evidence="16">
    <location>
        <begin position="339"/>
        <end position="512"/>
    </location>
</feature>